<proteinExistence type="predicted"/>
<comment type="caution">
    <text evidence="2">The sequence shown here is derived from an EMBL/GenBank/DDBJ whole genome shotgun (WGS) entry which is preliminary data.</text>
</comment>
<evidence type="ECO:0000259" key="1">
    <source>
        <dbReference type="Pfam" id="PF20700"/>
    </source>
</evidence>
<sequence>KLVDDSFENDFLPLSPETLVNDSCDSYNNLKLSLPNNSDEENNKNFLSGRRIINVDYFLNSLQSIKHEPFNCSIQNLVFKSEIKKGFFSEFHFQCNLCRKKEVIFSEPPDISQSLSINAAIVTATVNTGQGFTNLEQFSSILDMPCMSNKSYQKFHQFLSKQIENTAWESIELAGKEEARLAIENGDINSNGIPMITVVADGAWSKRSYKRNYNAASGVACIVGYRTKKVLFVGVRNKYCSICQKSCTNNKDAPEHLCYKNWNGTSTAMEADIIVEGFRQSIPMHNIIYHKLIGDGDSSVLKKIMLAKPYGNNLDVKKIECANHILRNYLNRLVDIATKRKSSSGSVVPGLLRTNLKDKRLKL</sequence>
<evidence type="ECO:0000313" key="3">
    <source>
        <dbReference type="Proteomes" id="UP000478052"/>
    </source>
</evidence>
<reference evidence="2 3" key="1">
    <citation type="submission" date="2019-08" db="EMBL/GenBank/DDBJ databases">
        <title>Whole genome of Aphis craccivora.</title>
        <authorList>
            <person name="Voronova N.V."/>
            <person name="Shulinski R.S."/>
            <person name="Bandarenka Y.V."/>
            <person name="Zhorov D.G."/>
            <person name="Warner D."/>
        </authorList>
    </citation>
    <scope>NUCLEOTIDE SEQUENCE [LARGE SCALE GENOMIC DNA]</scope>
    <source>
        <strain evidence="2">180601</strain>
        <tissue evidence="2">Whole Body</tissue>
    </source>
</reference>
<keyword evidence="3" id="KW-1185">Reference proteome</keyword>
<protein>
    <recommendedName>
        <fullName evidence="1">Mutator-like transposase domain-containing protein</fullName>
    </recommendedName>
</protein>
<dbReference type="Proteomes" id="UP000478052">
    <property type="component" value="Unassembled WGS sequence"/>
</dbReference>
<accession>A0A6G0VMF2</accession>
<dbReference type="InterPro" id="IPR049012">
    <property type="entry name" value="Mutator_transp_dom"/>
</dbReference>
<feature type="non-terminal residue" evidence="2">
    <location>
        <position position="363"/>
    </location>
</feature>
<dbReference type="Pfam" id="PF20700">
    <property type="entry name" value="Mutator"/>
    <property type="match status" value="1"/>
</dbReference>
<organism evidence="2 3">
    <name type="scientific">Aphis craccivora</name>
    <name type="common">Cowpea aphid</name>
    <dbReference type="NCBI Taxonomy" id="307492"/>
    <lineage>
        <taxon>Eukaryota</taxon>
        <taxon>Metazoa</taxon>
        <taxon>Ecdysozoa</taxon>
        <taxon>Arthropoda</taxon>
        <taxon>Hexapoda</taxon>
        <taxon>Insecta</taxon>
        <taxon>Pterygota</taxon>
        <taxon>Neoptera</taxon>
        <taxon>Paraneoptera</taxon>
        <taxon>Hemiptera</taxon>
        <taxon>Sternorrhyncha</taxon>
        <taxon>Aphidomorpha</taxon>
        <taxon>Aphidoidea</taxon>
        <taxon>Aphididae</taxon>
        <taxon>Aphidini</taxon>
        <taxon>Aphis</taxon>
        <taxon>Aphis</taxon>
    </lineage>
</organism>
<dbReference type="OrthoDB" id="10069847at2759"/>
<name>A0A6G0VMF2_APHCR</name>
<dbReference type="AlphaFoldDB" id="A0A6G0VMF2"/>
<evidence type="ECO:0000313" key="2">
    <source>
        <dbReference type="EMBL" id="KAF0701763.1"/>
    </source>
</evidence>
<feature type="non-terminal residue" evidence="2">
    <location>
        <position position="1"/>
    </location>
</feature>
<gene>
    <name evidence="2" type="ORF">FWK35_00036722</name>
</gene>
<dbReference type="EMBL" id="VUJU01014594">
    <property type="protein sequence ID" value="KAF0701763.1"/>
    <property type="molecule type" value="Genomic_DNA"/>
</dbReference>
<feature type="domain" description="Mutator-like transposase" evidence="1">
    <location>
        <begin position="49"/>
        <end position="340"/>
    </location>
</feature>